<dbReference type="Pfam" id="PF00300">
    <property type="entry name" value="His_Phos_1"/>
    <property type="match status" value="1"/>
</dbReference>
<gene>
    <name evidence="1" type="ORF">B840_04125</name>
</gene>
<sequence>MDIDHTAPSTLLLLVRHGVTPTTGQVLPGRAPGLHLSEAGREQARAVAQRLEGLELAAIYTSPMERARETAAPAAESSGLEPVLCGGIVECDFGEWTGGQLTELSRLPEWKTVQQAPSTFRFPGGESFPEMQDRMVAALEAIAARHRGGVVACFSHADPIKAAVAHLSVRPLDEFQKISIDPASVTVAEYRPDGTTAVVGTNSTVGPVKGLRGTGRP</sequence>
<dbReference type="KEGG" id="cmq:B840_04125"/>
<dbReference type="PANTHER" id="PTHR48100">
    <property type="entry name" value="BROAD-SPECIFICITY PHOSPHATASE YOR283W-RELATED"/>
    <property type="match status" value="1"/>
</dbReference>
<dbReference type="SUPFAM" id="SSF53254">
    <property type="entry name" value="Phosphoglycerate mutase-like"/>
    <property type="match status" value="1"/>
</dbReference>
<keyword evidence="2" id="KW-1185">Reference proteome</keyword>
<name>A0A0B6TQC3_9CORY</name>
<dbReference type="EMBL" id="CP007790">
    <property type="protein sequence ID" value="AJK68444.1"/>
    <property type="molecule type" value="Genomic_DNA"/>
</dbReference>
<dbReference type="PANTHER" id="PTHR48100:SF2">
    <property type="entry name" value="CONSERVED PROTEIN"/>
    <property type="match status" value="1"/>
</dbReference>
<dbReference type="GO" id="GO:0016791">
    <property type="term" value="F:phosphatase activity"/>
    <property type="evidence" value="ECO:0007669"/>
    <property type="project" value="TreeGrafter"/>
</dbReference>
<dbReference type="InterPro" id="IPR029033">
    <property type="entry name" value="His_PPase_superfam"/>
</dbReference>
<proteinExistence type="predicted"/>
<reference evidence="1 2" key="1">
    <citation type="submission" date="2014-05" db="EMBL/GenBank/DDBJ databases">
        <title>Complete genome sequence of Corynebacterium marinum DSM 44953.</title>
        <authorList>
            <person name="Schaffert L."/>
            <person name="Albersmeier A."/>
            <person name="Kalinowski J."/>
            <person name="Ruckert C."/>
        </authorList>
    </citation>
    <scope>NUCLEOTIDE SEQUENCE [LARGE SCALE GENOMIC DNA]</scope>
    <source>
        <strain evidence="1 2">DSM 44953</strain>
    </source>
</reference>
<accession>A0A0B6TQC3</accession>
<dbReference type="InterPro" id="IPR013078">
    <property type="entry name" value="His_Pase_superF_clade-1"/>
</dbReference>
<dbReference type="GO" id="GO:0005737">
    <property type="term" value="C:cytoplasm"/>
    <property type="evidence" value="ECO:0007669"/>
    <property type="project" value="TreeGrafter"/>
</dbReference>
<dbReference type="STRING" id="1224162.B840_04125"/>
<dbReference type="AlphaFoldDB" id="A0A0B6TQC3"/>
<dbReference type="SMART" id="SM00855">
    <property type="entry name" value="PGAM"/>
    <property type="match status" value="1"/>
</dbReference>
<dbReference type="Gene3D" id="3.40.50.1240">
    <property type="entry name" value="Phosphoglycerate mutase-like"/>
    <property type="match status" value="1"/>
</dbReference>
<evidence type="ECO:0000313" key="2">
    <source>
        <dbReference type="Proteomes" id="UP000031928"/>
    </source>
</evidence>
<dbReference type="HOGENOM" id="CLU_033323_8_0_11"/>
<protein>
    <recommendedName>
        <fullName evidence="3">Phosphoglycerate mutase</fullName>
    </recommendedName>
</protein>
<evidence type="ECO:0000313" key="1">
    <source>
        <dbReference type="EMBL" id="AJK68444.1"/>
    </source>
</evidence>
<dbReference type="RefSeq" id="WP_188656892.1">
    <property type="nucleotide sequence ID" value="NZ_CP007790.1"/>
</dbReference>
<dbReference type="Proteomes" id="UP000031928">
    <property type="component" value="Chromosome"/>
</dbReference>
<evidence type="ECO:0008006" key="3">
    <source>
        <dbReference type="Google" id="ProtNLM"/>
    </source>
</evidence>
<dbReference type="CDD" id="cd07067">
    <property type="entry name" value="HP_PGM_like"/>
    <property type="match status" value="1"/>
</dbReference>
<dbReference type="InterPro" id="IPR050275">
    <property type="entry name" value="PGM_Phosphatase"/>
</dbReference>
<organism evidence="1 2">
    <name type="scientific">Corynebacterium marinum DSM 44953</name>
    <dbReference type="NCBI Taxonomy" id="1224162"/>
    <lineage>
        <taxon>Bacteria</taxon>
        <taxon>Bacillati</taxon>
        <taxon>Actinomycetota</taxon>
        <taxon>Actinomycetes</taxon>
        <taxon>Mycobacteriales</taxon>
        <taxon>Corynebacteriaceae</taxon>
        <taxon>Corynebacterium</taxon>
    </lineage>
</organism>